<proteinExistence type="predicted"/>
<dbReference type="EMBL" id="JAXLQG010000006">
    <property type="protein sequence ID" value="KAK5538986.1"/>
    <property type="molecule type" value="Genomic_DNA"/>
</dbReference>
<accession>A0AAV9QAR5</accession>
<dbReference type="Proteomes" id="UP001345827">
    <property type="component" value="Unassembled WGS sequence"/>
</dbReference>
<evidence type="ECO:0000313" key="1">
    <source>
        <dbReference type="EMBL" id="KAK5538986.1"/>
    </source>
</evidence>
<dbReference type="PANTHER" id="PTHR35186:SF4">
    <property type="entry name" value="PRION-INHIBITION AND PROPAGATION HELO DOMAIN-CONTAINING PROTEIN"/>
    <property type="match status" value="1"/>
</dbReference>
<protein>
    <submittedName>
        <fullName evidence="1">Uncharacterized protein</fullName>
    </submittedName>
</protein>
<keyword evidence="2" id="KW-1185">Reference proteome</keyword>
<reference evidence="1 2" key="1">
    <citation type="submission" date="2023-06" db="EMBL/GenBank/DDBJ databases">
        <title>Black Yeasts Isolated from many extreme environments.</title>
        <authorList>
            <person name="Coleine C."/>
            <person name="Stajich J.E."/>
            <person name="Selbmann L."/>
        </authorList>
    </citation>
    <scope>NUCLEOTIDE SEQUENCE [LARGE SCALE GENOMIC DNA]</scope>
    <source>
        <strain evidence="1 2">CCFEE 5887</strain>
    </source>
</reference>
<organism evidence="1 2">
    <name type="scientific">Vermiconidia calcicola</name>
    <dbReference type="NCBI Taxonomy" id="1690605"/>
    <lineage>
        <taxon>Eukaryota</taxon>
        <taxon>Fungi</taxon>
        <taxon>Dikarya</taxon>
        <taxon>Ascomycota</taxon>
        <taxon>Pezizomycotina</taxon>
        <taxon>Dothideomycetes</taxon>
        <taxon>Dothideomycetidae</taxon>
        <taxon>Mycosphaerellales</taxon>
        <taxon>Extremaceae</taxon>
        <taxon>Vermiconidia</taxon>
    </lineage>
</organism>
<gene>
    <name evidence="1" type="ORF">LTR25_004530</name>
</gene>
<sequence length="571" mass="64240">MVTGVETGVETLKGLRNKRYRRQLEEYSTRQGTQQAILLNNLEQALEGVVEYEDEICELINNPQGSSWKDPAFQEKLRRKLDRNYNAFVRTTTELSWQLEHLSRRLGLESSASAKISWDDATAVEREIKKFKDVFSKSIYSKLLSQIENANSTLQILIGQSRDREVRKKHRVSNRPLLKYRNARTHATNLYNAITRGKCWSCPCKASHCVHLRIEPPPLDDDDGPHRTTPVPLKLRIAFASKPTSQMATPLWHWQEVGTIPVASEAPTRSTALKTNPAVTQHANKDRKVKFAIVTTALDTLPWPKVDDTTASRQISDMCSALHPQNIDDHLIGSILDDIDPSHRYNLYLMDKADGDVPTQSLADLLGASAGNNLHFSVPYRSLMLSRRDRMFLAATLAPSVLQFQGTWLKPEWRSQDILFRKGTEAKGGVNAAMFDRFYLSGHEVGKEAFVTGQNASPSPTQTPNNAVAPATNGLIRCALLFPLALSLIELSLCQQLSSLRSLPEDADPVETVSNLKTATRVLDQVRTESGCRYHDVVEKCLFWTETNNMKLDDKKFQRAVLRHGRFPIAG</sequence>
<evidence type="ECO:0000313" key="2">
    <source>
        <dbReference type="Proteomes" id="UP001345827"/>
    </source>
</evidence>
<dbReference type="PANTHER" id="PTHR35186">
    <property type="entry name" value="ANK_REP_REGION DOMAIN-CONTAINING PROTEIN"/>
    <property type="match status" value="1"/>
</dbReference>
<dbReference type="AlphaFoldDB" id="A0AAV9QAR5"/>
<comment type="caution">
    <text evidence="1">The sequence shown here is derived from an EMBL/GenBank/DDBJ whole genome shotgun (WGS) entry which is preliminary data.</text>
</comment>
<name>A0AAV9QAR5_9PEZI</name>